<evidence type="ECO:0000313" key="1">
    <source>
        <dbReference type="EMBL" id="ORE11066.1"/>
    </source>
</evidence>
<dbReference type="VEuPathDB" id="FungiDB:BCV72DRAFT_329752"/>
<dbReference type="AlphaFoldDB" id="A0A1X0RGD1"/>
<name>A0A1X0RGD1_RHIZD</name>
<reference evidence="1" key="1">
    <citation type="journal article" date="2016" name="Proc. Natl. Acad. Sci. U.S.A.">
        <title>Lipid metabolic changes in an early divergent fungus govern the establishment of a mutualistic symbiosis with endobacteria.</title>
        <authorList>
            <person name="Lastovetsky O.A."/>
            <person name="Gaspar M.L."/>
            <person name="Mondo S.J."/>
            <person name="LaButti K.M."/>
            <person name="Sandor L."/>
            <person name="Grigoriev I.V."/>
            <person name="Henry S.A."/>
            <person name="Pawlowska T.E."/>
        </authorList>
    </citation>
    <scope>NUCLEOTIDE SEQUENCE [LARGE SCALE GENOMIC DNA]</scope>
    <source>
        <strain evidence="1">ATCC 52814</strain>
    </source>
</reference>
<sequence length="49" mass="5680">MLITIVTNAIIRLTYHLTKPSDGQVLIPDFVLYFENLSAVNFEFFFVEV</sequence>
<proteinExistence type="predicted"/>
<dbReference type="EMBL" id="KV921860">
    <property type="protein sequence ID" value="ORE11066.1"/>
    <property type="molecule type" value="Genomic_DNA"/>
</dbReference>
<protein>
    <submittedName>
        <fullName evidence="1">Uncharacterized protein</fullName>
    </submittedName>
</protein>
<accession>A0A1X0RGD1</accession>
<gene>
    <name evidence="1" type="ORF">BCV72DRAFT_329752</name>
</gene>
<organism evidence="1">
    <name type="scientific">Rhizopus microsporus var. microsporus</name>
    <dbReference type="NCBI Taxonomy" id="86635"/>
    <lineage>
        <taxon>Eukaryota</taxon>
        <taxon>Fungi</taxon>
        <taxon>Fungi incertae sedis</taxon>
        <taxon>Mucoromycota</taxon>
        <taxon>Mucoromycotina</taxon>
        <taxon>Mucoromycetes</taxon>
        <taxon>Mucorales</taxon>
        <taxon>Mucorineae</taxon>
        <taxon>Rhizopodaceae</taxon>
        <taxon>Rhizopus</taxon>
    </lineage>
</organism>
<dbReference type="Proteomes" id="UP000242414">
    <property type="component" value="Unassembled WGS sequence"/>
</dbReference>